<evidence type="ECO:0000313" key="3">
    <source>
        <dbReference type="Proteomes" id="UP000708208"/>
    </source>
</evidence>
<gene>
    <name evidence="2" type="ORF">AFUS01_LOCUS1205</name>
</gene>
<feature type="transmembrane region" description="Helical" evidence="1">
    <location>
        <begin position="101"/>
        <end position="124"/>
    </location>
</feature>
<evidence type="ECO:0000313" key="2">
    <source>
        <dbReference type="EMBL" id="CAG7659385.1"/>
    </source>
</evidence>
<name>A0A8J2NLY2_9HEXA</name>
<keyword evidence="1" id="KW-0472">Membrane</keyword>
<comment type="caution">
    <text evidence="2">The sequence shown here is derived from an EMBL/GenBank/DDBJ whole genome shotgun (WGS) entry which is preliminary data.</text>
</comment>
<organism evidence="2 3">
    <name type="scientific">Allacma fusca</name>
    <dbReference type="NCBI Taxonomy" id="39272"/>
    <lineage>
        <taxon>Eukaryota</taxon>
        <taxon>Metazoa</taxon>
        <taxon>Ecdysozoa</taxon>
        <taxon>Arthropoda</taxon>
        <taxon>Hexapoda</taxon>
        <taxon>Collembola</taxon>
        <taxon>Symphypleona</taxon>
        <taxon>Sminthuridae</taxon>
        <taxon>Allacma</taxon>
    </lineage>
</organism>
<keyword evidence="1" id="KW-0812">Transmembrane</keyword>
<reference evidence="2" key="1">
    <citation type="submission" date="2021-06" db="EMBL/GenBank/DDBJ databases">
        <authorList>
            <person name="Hodson N. C."/>
            <person name="Mongue J. A."/>
            <person name="Jaron S. K."/>
        </authorList>
    </citation>
    <scope>NUCLEOTIDE SEQUENCE</scope>
</reference>
<accession>A0A8J2NLY2</accession>
<sequence length="190" mass="22261">MEVTLFSRSLIFYLVINIKCFGEAKLATSSTVQIKALPADESLPKGLKKDKYLELELKNEGTTVLEHEMFWDDLRDKIDDWFQSIDLDPTEVAKWSRVLRIWNYTVLFSLSPLIAVLIPIYGVIHSCLFFLLAPLNWIQDTFASSKNQGLLNISNKKELLRNDFFKHSSPLFLEHYWEQPRPRQFFSTRK</sequence>
<dbReference type="Proteomes" id="UP000708208">
    <property type="component" value="Unassembled WGS sequence"/>
</dbReference>
<dbReference type="AlphaFoldDB" id="A0A8J2NLY2"/>
<proteinExistence type="predicted"/>
<protein>
    <submittedName>
        <fullName evidence="2">Uncharacterized protein</fullName>
    </submittedName>
</protein>
<keyword evidence="3" id="KW-1185">Reference proteome</keyword>
<dbReference type="EMBL" id="CAJVCH010006657">
    <property type="protein sequence ID" value="CAG7659385.1"/>
    <property type="molecule type" value="Genomic_DNA"/>
</dbReference>
<keyword evidence="1" id="KW-1133">Transmembrane helix</keyword>
<evidence type="ECO:0000256" key="1">
    <source>
        <dbReference type="SAM" id="Phobius"/>
    </source>
</evidence>